<dbReference type="EMBL" id="FNFP01000007">
    <property type="protein sequence ID" value="SDL06724.1"/>
    <property type="molecule type" value="Genomic_DNA"/>
</dbReference>
<comment type="similarity">
    <text evidence="1">Belongs to the peptidase S66 family.</text>
</comment>
<dbReference type="PANTHER" id="PTHR30237:SF2">
    <property type="entry name" value="MUREIN TETRAPEPTIDE CARBOXYPEPTIDASE"/>
    <property type="match status" value="1"/>
</dbReference>
<protein>
    <submittedName>
        <fullName evidence="9">Muramoyltetrapeptide carboxypeptidase</fullName>
    </submittedName>
</protein>
<gene>
    <name evidence="9" type="ORF">SAMN05660472_02555</name>
</gene>
<dbReference type="PANTHER" id="PTHR30237">
    <property type="entry name" value="MURAMOYLTETRAPEPTIDE CARBOXYPEPTIDASE"/>
    <property type="match status" value="1"/>
</dbReference>
<keyword evidence="10" id="KW-1185">Reference proteome</keyword>
<dbReference type="CDD" id="cd07025">
    <property type="entry name" value="Peptidase_S66"/>
    <property type="match status" value="1"/>
</dbReference>
<dbReference type="Gene3D" id="3.40.50.10740">
    <property type="entry name" value="Class I glutamine amidotransferase-like"/>
    <property type="match status" value="1"/>
</dbReference>
<accession>A0A1G9H1M4</accession>
<dbReference type="RefSeq" id="WP_090554166.1">
    <property type="nucleotide sequence ID" value="NZ_FNFP01000007.1"/>
</dbReference>
<dbReference type="GO" id="GO:0006508">
    <property type="term" value="P:proteolysis"/>
    <property type="evidence" value="ECO:0007669"/>
    <property type="project" value="UniProtKB-KW"/>
</dbReference>
<evidence type="ECO:0000256" key="1">
    <source>
        <dbReference type="ARBA" id="ARBA00010233"/>
    </source>
</evidence>
<dbReference type="PIRSF" id="PIRSF028757">
    <property type="entry name" value="LD-carboxypeptidase"/>
    <property type="match status" value="1"/>
</dbReference>
<keyword evidence="3" id="KW-0645">Protease</keyword>
<feature type="active site" description="Charge relay system" evidence="6">
    <location>
        <position position="279"/>
    </location>
</feature>
<keyword evidence="4" id="KW-0378">Hydrolase</keyword>
<dbReference type="InterPro" id="IPR027478">
    <property type="entry name" value="LdcA_N"/>
</dbReference>
<dbReference type="Proteomes" id="UP000198718">
    <property type="component" value="Unassembled WGS sequence"/>
</dbReference>
<dbReference type="InterPro" id="IPR040921">
    <property type="entry name" value="Peptidase_S66C"/>
</dbReference>
<feature type="domain" description="LD-carboxypeptidase N-terminal" evidence="7">
    <location>
        <begin position="13"/>
        <end position="129"/>
    </location>
</feature>
<organism evidence="9 10">
    <name type="scientific">Natronincola ferrireducens</name>
    <dbReference type="NCBI Taxonomy" id="393762"/>
    <lineage>
        <taxon>Bacteria</taxon>
        <taxon>Bacillati</taxon>
        <taxon>Bacillota</taxon>
        <taxon>Clostridia</taxon>
        <taxon>Peptostreptococcales</taxon>
        <taxon>Natronincolaceae</taxon>
        <taxon>Natronincola</taxon>
    </lineage>
</organism>
<dbReference type="InterPro" id="IPR029062">
    <property type="entry name" value="Class_I_gatase-like"/>
</dbReference>
<feature type="domain" description="LD-carboxypeptidase C-terminal" evidence="8">
    <location>
        <begin position="179"/>
        <end position="294"/>
    </location>
</feature>
<dbReference type="OrthoDB" id="9807329at2"/>
<feature type="active site" description="Charge relay system" evidence="6">
    <location>
        <position position="209"/>
    </location>
</feature>
<evidence type="ECO:0000256" key="6">
    <source>
        <dbReference type="PIRSR" id="PIRSR028757-1"/>
    </source>
</evidence>
<dbReference type="Gene3D" id="3.50.30.60">
    <property type="entry name" value="LD-carboxypeptidase A C-terminal domain-like"/>
    <property type="match status" value="1"/>
</dbReference>
<evidence type="ECO:0000313" key="10">
    <source>
        <dbReference type="Proteomes" id="UP000198718"/>
    </source>
</evidence>
<evidence type="ECO:0000256" key="3">
    <source>
        <dbReference type="ARBA" id="ARBA00022670"/>
    </source>
</evidence>
<evidence type="ECO:0000256" key="5">
    <source>
        <dbReference type="ARBA" id="ARBA00022825"/>
    </source>
</evidence>
<dbReference type="InterPro" id="IPR027461">
    <property type="entry name" value="Carboxypeptidase_A_C_sf"/>
</dbReference>
<dbReference type="GO" id="GO:0004180">
    <property type="term" value="F:carboxypeptidase activity"/>
    <property type="evidence" value="ECO:0007669"/>
    <property type="project" value="UniProtKB-KW"/>
</dbReference>
<dbReference type="InterPro" id="IPR040449">
    <property type="entry name" value="Peptidase_S66_N"/>
</dbReference>
<keyword evidence="2 9" id="KW-0121">Carboxypeptidase</keyword>
<evidence type="ECO:0000256" key="4">
    <source>
        <dbReference type="ARBA" id="ARBA00022801"/>
    </source>
</evidence>
<feature type="active site" description="Nucleophile" evidence="6">
    <location>
        <position position="109"/>
    </location>
</feature>
<dbReference type="SUPFAM" id="SSF52317">
    <property type="entry name" value="Class I glutamine amidotransferase-like"/>
    <property type="match status" value="1"/>
</dbReference>
<evidence type="ECO:0000259" key="7">
    <source>
        <dbReference type="Pfam" id="PF02016"/>
    </source>
</evidence>
<keyword evidence="5" id="KW-0720">Serine protease</keyword>
<evidence type="ECO:0000256" key="2">
    <source>
        <dbReference type="ARBA" id="ARBA00022645"/>
    </source>
</evidence>
<reference evidence="9 10" key="1">
    <citation type="submission" date="2016-10" db="EMBL/GenBank/DDBJ databases">
        <authorList>
            <person name="de Groot N.N."/>
        </authorList>
    </citation>
    <scope>NUCLEOTIDE SEQUENCE [LARGE SCALE GENOMIC DNA]</scope>
    <source>
        <strain evidence="9 10">DSM 18346</strain>
    </source>
</reference>
<proteinExistence type="inferred from homology"/>
<dbReference type="Pfam" id="PF02016">
    <property type="entry name" value="Peptidase_S66"/>
    <property type="match status" value="1"/>
</dbReference>
<dbReference type="GO" id="GO:0008236">
    <property type="term" value="F:serine-type peptidase activity"/>
    <property type="evidence" value="ECO:0007669"/>
    <property type="project" value="UniProtKB-KW"/>
</dbReference>
<evidence type="ECO:0000259" key="8">
    <source>
        <dbReference type="Pfam" id="PF17676"/>
    </source>
</evidence>
<sequence length="312" mass="34008">MIKPKALKKGDTIAIIGPASPAPEGKLQSALQELKALGYEVKLTESCHAIHGYLAGTDDVRARDLNNMFLDQEVQGIICLRGGYGTMKLLHKLDIAAIKNNPKVFVGYSDITALHLYMNQRCKLVTFHGPMAASDIAGGLDDFSKEYFLKAITKPEAMGSIENPAGIEMECLVEGEAVGEVAGGNLALVTATMGTPDEIDTKGKLLFLEEIGEEPYRVDRMLTQLALAGKLQEASGIILGDWNDCEPKKRQNSLSLMEVFKEIIVPYGKPTIYNLKAGHCTPKVTIPFGVKARLKATERKLFIEETATIGWL</sequence>
<name>A0A1G9H1M4_9FIRM</name>
<dbReference type="Pfam" id="PF17676">
    <property type="entry name" value="Peptidase_S66C"/>
    <property type="match status" value="1"/>
</dbReference>
<dbReference type="InterPro" id="IPR003507">
    <property type="entry name" value="S66_fam"/>
</dbReference>
<evidence type="ECO:0000313" key="9">
    <source>
        <dbReference type="EMBL" id="SDL06724.1"/>
    </source>
</evidence>
<dbReference type="AlphaFoldDB" id="A0A1G9H1M4"/>
<dbReference type="SUPFAM" id="SSF141986">
    <property type="entry name" value="LD-carboxypeptidase A C-terminal domain-like"/>
    <property type="match status" value="1"/>
</dbReference>
<dbReference type="STRING" id="393762.SAMN05660472_02555"/>